<gene>
    <name evidence="7" type="ORF">SPIL2461_LOCUS4006</name>
</gene>
<dbReference type="SMART" id="SM00015">
    <property type="entry name" value="IQ"/>
    <property type="match status" value="9"/>
</dbReference>
<feature type="region of interest" description="Disordered" evidence="5">
    <location>
        <begin position="825"/>
        <end position="844"/>
    </location>
</feature>
<organism evidence="7 8">
    <name type="scientific">Symbiodinium pilosum</name>
    <name type="common">Dinoflagellate</name>
    <dbReference type="NCBI Taxonomy" id="2952"/>
    <lineage>
        <taxon>Eukaryota</taxon>
        <taxon>Sar</taxon>
        <taxon>Alveolata</taxon>
        <taxon>Dinophyceae</taxon>
        <taxon>Suessiales</taxon>
        <taxon>Symbiodiniaceae</taxon>
        <taxon>Symbiodinium</taxon>
    </lineage>
</organism>
<evidence type="ECO:0000313" key="7">
    <source>
        <dbReference type="EMBL" id="CAE7238932.1"/>
    </source>
</evidence>
<dbReference type="Proteomes" id="UP000649617">
    <property type="component" value="Unassembled WGS sequence"/>
</dbReference>
<protein>
    <recommendedName>
        <fullName evidence="6">EF-hand domain-containing protein</fullName>
    </recommendedName>
</protein>
<name>A0A812L4G0_SYMPI</name>
<dbReference type="SMART" id="SM00054">
    <property type="entry name" value="EFh"/>
    <property type="match status" value="7"/>
</dbReference>
<evidence type="ECO:0000256" key="1">
    <source>
        <dbReference type="ARBA" id="ARBA00022723"/>
    </source>
</evidence>
<dbReference type="EMBL" id="CAJNIZ010005113">
    <property type="protein sequence ID" value="CAE7238932.1"/>
    <property type="molecule type" value="Genomic_DNA"/>
</dbReference>
<feature type="domain" description="EF-hand" evidence="6">
    <location>
        <begin position="368"/>
        <end position="403"/>
    </location>
</feature>
<feature type="compositionally biased region" description="Basic and acidic residues" evidence="5">
    <location>
        <begin position="960"/>
        <end position="981"/>
    </location>
</feature>
<dbReference type="InterPro" id="IPR051581">
    <property type="entry name" value="Ca-bind"/>
</dbReference>
<sequence>MSSQSLKNALQALQSALTSGSAEVFDQVIQDAEGLYRAIDRNGRGMLEREEIFEGLIQLNSGLDDELLSSFVASMEMNSEQCIEVGSFIRAMNPETQGTLGQPARTLFQHPRKDELLAVVVALNDKLKQGITISGSKVRDVKSFFKALDVDNSRALSQAEISKGLKRLKMPMSEKLLQDLVKAGDADHNRRLESKELVKLLDPASWSDPNEDPEEEAARIQKVLKEVTGKIKFTLKAGGRTLYGKRVTDARTFYEAVDRDGSGGLEKDELFQGLQRLGVTVPEHQIVMLINALDGNMSGLIELPELVLLFDPTADPEQLKEEEAQRLSRLNAERQATLPSEDELQQQLTDVIAQITEQMHTEQTLFGTTINDAKSFFNALDHDRTGALDREELKQGLRRLGIAVPTYLLDALLVKMDANQNGLIELKEVARAFRPEPVPLDEGKVKELRRRSIELGLTLREANAVSPEELQELLEGAEGDGGSPTQAEDAARLRRELQEKERLLEEARKEIEREKARHAAEEAERQAVKVLEEAKAKEAEAEERKAEALERASMWREEQVLLQQKRLEEQKELEERTRMEAEEMQMRRFVLDKEKRLREKEQLARRIEEMEERQREKHASRIQSLWRARQVQRAIEAQKKLAFEKRRQERVVRQLERVQARKRVEELEQKKKNSAAVLIQKLQRGRLARQHYSKERRVVEMKKQKEEFVKRVEWAEEIKRKQAAIKIQRMRRSQLARRSVLEEIRRLKQEKLERKRQLAMDKAKERIAIEQRIKEMAERRKAKAVTAIAKVWRGYQVRVETARVKQARANAARLREQQRAEAKALRKREERIEQRRRADAERRRQEDLAKAIARDLERKWQDKAARKIQAARRGQLERRQQQRLRTLEKKRKLAERNEKDRAQRAALALQQKEAKVKAYMREREILRNKWEDLEEKRKQQIMEKIQAVVRGFMTRRKEKKEKQRRREERDAARRGRELRRKEEDDLRKKEQLLKDLAWINKKLKEMEEKRKYQAAVRIQAYIRGALCRFSFRRMLKEKRANDEAERKRKKTMLEEAKRQRIQKEEAERKEGLRKEIAATKKKLDEMKIRRRKVAATKVQAVRRGQLARREYRRYKEAKRKEDEDKQREERWRKDREKQKKEEDAYFERIREQEKIRQQRKREVEHARKRYEKFQEYQLTRAALMIQAARRLQLARRRVVEEMKKIRDKLEAERQERRRQKAIEKAKIERRLKAMEEKRRNDAAMVIQA</sequence>
<feature type="domain" description="EF-hand" evidence="6">
    <location>
        <begin position="27"/>
        <end position="62"/>
    </location>
</feature>
<feature type="domain" description="EF-hand" evidence="6">
    <location>
        <begin position="136"/>
        <end position="171"/>
    </location>
</feature>
<feature type="region of interest" description="Disordered" evidence="5">
    <location>
        <begin position="871"/>
        <end position="900"/>
    </location>
</feature>
<dbReference type="PROSITE" id="PS00018">
    <property type="entry name" value="EF_HAND_1"/>
    <property type="match status" value="5"/>
</dbReference>
<keyword evidence="4" id="KW-0175">Coiled coil</keyword>
<evidence type="ECO:0000256" key="3">
    <source>
        <dbReference type="ARBA" id="ARBA00022837"/>
    </source>
</evidence>
<dbReference type="InterPro" id="IPR018247">
    <property type="entry name" value="EF_Hand_1_Ca_BS"/>
</dbReference>
<keyword evidence="2" id="KW-0677">Repeat</keyword>
<dbReference type="SUPFAM" id="SSF47473">
    <property type="entry name" value="EF-hand"/>
    <property type="match status" value="2"/>
</dbReference>
<dbReference type="PANTHER" id="PTHR34524:SF6">
    <property type="entry name" value="CALCYPHOSINE LIKE"/>
    <property type="match status" value="1"/>
</dbReference>
<comment type="caution">
    <text evidence="7">The sequence shown here is derived from an EMBL/GenBank/DDBJ whole genome shotgun (WGS) entry which is preliminary data.</text>
</comment>
<dbReference type="Pfam" id="PF13499">
    <property type="entry name" value="EF-hand_7"/>
    <property type="match status" value="1"/>
</dbReference>
<evidence type="ECO:0000256" key="2">
    <source>
        <dbReference type="ARBA" id="ARBA00022737"/>
    </source>
</evidence>
<dbReference type="PROSITE" id="PS50222">
    <property type="entry name" value="EF_HAND_2"/>
    <property type="match status" value="4"/>
</dbReference>
<dbReference type="PROSITE" id="PS50096">
    <property type="entry name" value="IQ"/>
    <property type="match status" value="8"/>
</dbReference>
<evidence type="ECO:0000256" key="5">
    <source>
        <dbReference type="SAM" id="MobiDB-lite"/>
    </source>
</evidence>
<dbReference type="InterPro" id="IPR000048">
    <property type="entry name" value="IQ_motif_EF-hand-BS"/>
</dbReference>
<evidence type="ECO:0000259" key="6">
    <source>
        <dbReference type="PROSITE" id="PS50222"/>
    </source>
</evidence>
<keyword evidence="8" id="KW-1185">Reference proteome</keyword>
<dbReference type="OrthoDB" id="444540at2759"/>
<dbReference type="InterPro" id="IPR002048">
    <property type="entry name" value="EF_hand_dom"/>
</dbReference>
<reference evidence="7" key="1">
    <citation type="submission" date="2021-02" db="EMBL/GenBank/DDBJ databases">
        <authorList>
            <person name="Dougan E. K."/>
            <person name="Rhodes N."/>
            <person name="Thang M."/>
            <person name="Chan C."/>
        </authorList>
    </citation>
    <scope>NUCLEOTIDE SEQUENCE</scope>
</reference>
<keyword evidence="1" id="KW-0479">Metal-binding</keyword>
<feature type="region of interest" description="Disordered" evidence="5">
    <location>
        <begin position="954"/>
        <end position="981"/>
    </location>
</feature>
<dbReference type="InterPro" id="IPR011992">
    <property type="entry name" value="EF-hand-dom_pair"/>
</dbReference>
<evidence type="ECO:0000256" key="4">
    <source>
        <dbReference type="SAM" id="Coils"/>
    </source>
</evidence>
<feature type="region of interest" description="Disordered" evidence="5">
    <location>
        <begin position="1038"/>
        <end position="1073"/>
    </location>
</feature>
<feature type="coiled-coil region" evidence="4">
    <location>
        <begin position="487"/>
        <end position="620"/>
    </location>
</feature>
<feature type="compositionally biased region" description="Basic and acidic residues" evidence="5">
    <location>
        <begin position="1118"/>
        <end position="1134"/>
    </location>
</feature>
<accession>A0A812L4G0</accession>
<evidence type="ECO:0000313" key="8">
    <source>
        <dbReference type="Proteomes" id="UP000649617"/>
    </source>
</evidence>
<keyword evidence="3" id="KW-0106">Calcium</keyword>
<feature type="domain" description="EF-hand" evidence="6">
    <location>
        <begin position="245"/>
        <end position="280"/>
    </location>
</feature>
<dbReference type="GO" id="GO:0005509">
    <property type="term" value="F:calcium ion binding"/>
    <property type="evidence" value="ECO:0007669"/>
    <property type="project" value="InterPro"/>
</dbReference>
<dbReference type="Pfam" id="PF00612">
    <property type="entry name" value="IQ"/>
    <property type="match status" value="4"/>
</dbReference>
<proteinExistence type="predicted"/>
<feature type="coiled-coil region" evidence="4">
    <location>
        <begin position="1149"/>
        <end position="1244"/>
    </location>
</feature>
<dbReference type="AlphaFoldDB" id="A0A812L4G0"/>
<dbReference type="Gene3D" id="1.10.238.10">
    <property type="entry name" value="EF-hand"/>
    <property type="match status" value="4"/>
</dbReference>
<feature type="region of interest" description="Disordered" evidence="5">
    <location>
        <begin position="1115"/>
        <end position="1134"/>
    </location>
</feature>
<dbReference type="PANTHER" id="PTHR34524">
    <property type="entry name" value="CALCYPHOSIN"/>
    <property type="match status" value="1"/>
</dbReference>